<keyword evidence="9" id="KW-0411">Iron-sulfur</keyword>
<evidence type="ECO:0000256" key="8">
    <source>
        <dbReference type="ARBA" id="ARBA00023004"/>
    </source>
</evidence>
<feature type="domain" description="FAD/NAD(P)-binding" evidence="12">
    <location>
        <begin position="23"/>
        <end position="311"/>
    </location>
</feature>
<comment type="cofactor">
    <cofactor evidence="2">
        <name>[4Fe-4S] cluster</name>
        <dbReference type="ChEBI" id="CHEBI:49883"/>
    </cofactor>
</comment>
<dbReference type="InterPro" id="IPR052034">
    <property type="entry name" value="NasD-like"/>
</dbReference>
<sequence>MTAPAQQPQQPESRTAPGEGRPRIVVVGFGPVAARFVDELRPAAAAGAVELTVVGEEQQAAYNRVLVADLGVGRTSLGAMSLADADELAADGVRVLTGTRAARLDRARRRVVLADGTALPYDRVVLATGARAVVPNLIGMNPDPLHPVLPPGVTALRDLADAARLAEAVAGRRRVVVLGGGVLGLEAALAASEEGATVTVVHHGDRPLGRSIDRAGGATLAAALRRQGVRIAGNARSTGIETGHDGAFRALLLDDGSAVDGDLLLLACGARPRREIAEGGGLAVDAGILVDHGLRAHHTEHVFAIGDCAQVRCADPLCAGCAADGRTGAPSGLIAPGWRQADWLAARFRHELLGDAEPAPLAAEKPGVILLKARGINLAVAGDVMADPWDVFALDGGDCAAHGRAPLQVSLWADPEHGGYVKMATRGGVLAGFVALGMPRAAAELTLLFESGAELPADRSVILRLDGPEAALSPAASVGRPESTLCRCAGVTQGEVATAVAGGCSTVEEVSKATRAGTGCGGCRDGVRDVIERHFAAVAA</sequence>
<evidence type="ECO:0000256" key="1">
    <source>
        <dbReference type="ARBA" id="ARBA00001929"/>
    </source>
</evidence>
<comment type="cofactor">
    <cofactor evidence="1">
        <name>siroheme</name>
        <dbReference type="ChEBI" id="CHEBI:60052"/>
    </cofactor>
</comment>
<accession>A0ABN3BUJ1</accession>
<evidence type="ECO:0000256" key="5">
    <source>
        <dbReference type="ARBA" id="ARBA00022617"/>
    </source>
</evidence>
<dbReference type="EMBL" id="BAAAQW010000005">
    <property type="protein sequence ID" value="GAA2200446.1"/>
    <property type="molecule type" value="Genomic_DNA"/>
</dbReference>
<gene>
    <name evidence="13" type="ORF">GCM10009849_21030</name>
</gene>
<evidence type="ECO:0000256" key="10">
    <source>
        <dbReference type="SAM" id="MobiDB-lite"/>
    </source>
</evidence>
<organism evidence="13 14">
    <name type="scientific">Sinomonas flava</name>
    <dbReference type="NCBI Taxonomy" id="496857"/>
    <lineage>
        <taxon>Bacteria</taxon>
        <taxon>Bacillati</taxon>
        <taxon>Actinomycetota</taxon>
        <taxon>Actinomycetes</taxon>
        <taxon>Micrococcales</taxon>
        <taxon>Micrococcaceae</taxon>
        <taxon>Sinomonas</taxon>
    </lineage>
</organism>
<evidence type="ECO:0000256" key="3">
    <source>
        <dbReference type="ARBA" id="ARBA00005096"/>
    </source>
</evidence>
<evidence type="ECO:0000256" key="4">
    <source>
        <dbReference type="ARBA" id="ARBA00010429"/>
    </source>
</evidence>
<dbReference type="SUPFAM" id="SSF51905">
    <property type="entry name" value="FAD/NAD(P)-binding domain"/>
    <property type="match status" value="2"/>
</dbReference>
<dbReference type="Gene3D" id="1.10.10.1100">
    <property type="entry name" value="BFD-like [2Fe-2S]-binding domain"/>
    <property type="match status" value="1"/>
</dbReference>
<keyword evidence="7" id="KW-0560">Oxidoreductase</keyword>
<protein>
    <submittedName>
        <fullName evidence="13">FAD-dependent oxidoreductase</fullName>
    </submittedName>
</protein>
<dbReference type="InterPro" id="IPR041854">
    <property type="entry name" value="BFD-like_2Fe2S-bd_dom_sf"/>
</dbReference>
<feature type="compositionally biased region" description="Polar residues" evidence="10">
    <location>
        <begin position="1"/>
        <end position="13"/>
    </location>
</feature>
<evidence type="ECO:0000313" key="13">
    <source>
        <dbReference type="EMBL" id="GAA2200446.1"/>
    </source>
</evidence>
<dbReference type="PRINTS" id="PR00368">
    <property type="entry name" value="FADPNR"/>
</dbReference>
<dbReference type="Proteomes" id="UP001500432">
    <property type="component" value="Unassembled WGS sequence"/>
</dbReference>
<comment type="caution">
    <text evidence="13">The sequence shown here is derived from an EMBL/GenBank/DDBJ whole genome shotgun (WGS) entry which is preliminary data.</text>
</comment>
<evidence type="ECO:0000256" key="2">
    <source>
        <dbReference type="ARBA" id="ARBA00001966"/>
    </source>
</evidence>
<dbReference type="InterPro" id="IPR036188">
    <property type="entry name" value="FAD/NAD-bd_sf"/>
</dbReference>
<feature type="region of interest" description="Disordered" evidence="10">
    <location>
        <begin position="1"/>
        <end position="22"/>
    </location>
</feature>
<evidence type="ECO:0000313" key="14">
    <source>
        <dbReference type="Proteomes" id="UP001500432"/>
    </source>
</evidence>
<reference evidence="13 14" key="1">
    <citation type="journal article" date="2019" name="Int. J. Syst. Evol. Microbiol.">
        <title>The Global Catalogue of Microorganisms (GCM) 10K type strain sequencing project: providing services to taxonomists for standard genome sequencing and annotation.</title>
        <authorList>
            <consortium name="The Broad Institute Genomics Platform"/>
            <consortium name="The Broad Institute Genome Sequencing Center for Infectious Disease"/>
            <person name="Wu L."/>
            <person name="Ma J."/>
        </authorList>
    </citation>
    <scope>NUCLEOTIDE SEQUENCE [LARGE SCALE GENOMIC DNA]</scope>
    <source>
        <strain evidence="13 14">JCM 16034</strain>
    </source>
</reference>
<comment type="pathway">
    <text evidence="3">Nitrogen metabolism; nitrate reduction (assimilation).</text>
</comment>
<feature type="domain" description="BFD-like [2Fe-2S]-binding" evidence="11">
    <location>
        <begin position="485"/>
        <end position="532"/>
    </location>
</feature>
<dbReference type="PANTHER" id="PTHR43809">
    <property type="entry name" value="NITRITE REDUCTASE (NADH) LARGE SUBUNIT"/>
    <property type="match status" value="1"/>
</dbReference>
<keyword evidence="14" id="KW-1185">Reference proteome</keyword>
<keyword evidence="5" id="KW-0349">Heme</keyword>
<dbReference type="Pfam" id="PF04324">
    <property type="entry name" value="Fer2_BFD"/>
    <property type="match status" value="1"/>
</dbReference>
<dbReference type="PANTHER" id="PTHR43809:SF1">
    <property type="entry name" value="NITRITE REDUCTASE (NADH) LARGE SUBUNIT"/>
    <property type="match status" value="1"/>
</dbReference>
<keyword evidence="8" id="KW-0408">Iron</keyword>
<dbReference type="Gene3D" id="3.50.50.60">
    <property type="entry name" value="FAD/NAD(P)-binding domain"/>
    <property type="match status" value="2"/>
</dbReference>
<evidence type="ECO:0000256" key="7">
    <source>
        <dbReference type="ARBA" id="ARBA00023002"/>
    </source>
</evidence>
<dbReference type="InterPro" id="IPR007419">
    <property type="entry name" value="BFD-like_2Fe2S-bd_dom"/>
</dbReference>
<proteinExistence type="inferred from homology"/>
<dbReference type="Pfam" id="PF07992">
    <property type="entry name" value="Pyr_redox_2"/>
    <property type="match status" value="1"/>
</dbReference>
<keyword evidence="6" id="KW-0479">Metal-binding</keyword>
<comment type="similarity">
    <text evidence="4">Belongs to the nitrite and sulfite reductase 4Fe-4S domain family.</text>
</comment>
<name>A0ABN3BUJ1_9MICC</name>
<evidence type="ECO:0000256" key="6">
    <source>
        <dbReference type="ARBA" id="ARBA00022723"/>
    </source>
</evidence>
<evidence type="ECO:0000259" key="11">
    <source>
        <dbReference type="Pfam" id="PF04324"/>
    </source>
</evidence>
<dbReference type="RefSeq" id="WP_344299653.1">
    <property type="nucleotide sequence ID" value="NZ_BAAAQW010000005.1"/>
</dbReference>
<evidence type="ECO:0000256" key="9">
    <source>
        <dbReference type="ARBA" id="ARBA00023014"/>
    </source>
</evidence>
<evidence type="ECO:0000259" key="12">
    <source>
        <dbReference type="Pfam" id="PF07992"/>
    </source>
</evidence>
<dbReference type="InterPro" id="IPR023753">
    <property type="entry name" value="FAD/NAD-binding_dom"/>
</dbReference>